<keyword evidence="5" id="KW-1185">Reference proteome</keyword>
<organism evidence="4 5">
    <name type="scientific">Allokutzneria oryzae</name>
    <dbReference type="NCBI Taxonomy" id="1378989"/>
    <lineage>
        <taxon>Bacteria</taxon>
        <taxon>Bacillati</taxon>
        <taxon>Actinomycetota</taxon>
        <taxon>Actinomycetes</taxon>
        <taxon>Pseudonocardiales</taxon>
        <taxon>Pseudonocardiaceae</taxon>
        <taxon>Allokutzneria</taxon>
    </lineage>
</organism>
<feature type="transmembrane region" description="Helical" evidence="1">
    <location>
        <begin position="445"/>
        <end position="467"/>
    </location>
</feature>
<feature type="signal peptide" evidence="2">
    <location>
        <begin position="1"/>
        <end position="21"/>
    </location>
</feature>
<dbReference type="RefSeq" id="WP_377853417.1">
    <property type="nucleotide sequence ID" value="NZ_JBHLZU010000015.1"/>
</dbReference>
<evidence type="ECO:0000256" key="2">
    <source>
        <dbReference type="SAM" id="SignalP"/>
    </source>
</evidence>
<dbReference type="SUPFAM" id="SSF56601">
    <property type="entry name" value="beta-lactamase/transpeptidase-like"/>
    <property type="match status" value="1"/>
</dbReference>
<feature type="transmembrane region" description="Helical" evidence="1">
    <location>
        <begin position="408"/>
        <end position="425"/>
    </location>
</feature>
<protein>
    <submittedName>
        <fullName evidence="4">Serine hydrolase domain-containing protein</fullName>
        <ecNumber evidence="4">3.-.-.-</ecNumber>
    </submittedName>
</protein>
<feature type="chain" id="PRO_5045533582" evidence="2">
    <location>
        <begin position="22"/>
        <end position="475"/>
    </location>
</feature>
<sequence length="475" mass="50697">MGTVIAAVVVAASGMPQVAHAEVGFDPAAVDRYVEEYAENAAYPGVAVAITKGDRVVHLAGYGTVSTGAGTTSRTRMPIGSVSKSFTALAVLQLADRGALDLDAPVRRYVQDFEVADPRSESITVRHLLSNTSGITDRTLPEKSLDQPASPAEAVTRAHRATLATAPGTAYRYTNTNFHLAARVVERVSGEPYAEYLRRHVFEPAGMRDTTAITTVPRDLPGDVAKGHIHAYGLSVPATEPDRFVAGADDVITTAEDMAKWLIVHNNGGRTADGVQLVSARAVSAMHAPYSPQWTYGLGWQESNGRVRHNGVWFTFTAGQLLLPSGYGVAVLTNSGLALGNEGTTAIEDGIAAVLEGGQPDSSSTRSLVESVLAALTLLSLVLGVRNLRRTVRWSARPLPTWQRVLRLAPRAVPLVVLLSLPALLGDLLAHGRDITGYQLAHYSLALVVWVLVASVMNLAVLVTRVWTLRRLRAA</sequence>
<keyword evidence="4" id="KW-0378">Hydrolase</keyword>
<proteinExistence type="predicted"/>
<comment type="caution">
    <text evidence="4">The sequence shown here is derived from an EMBL/GenBank/DDBJ whole genome shotgun (WGS) entry which is preliminary data.</text>
</comment>
<accession>A0ABV5ZZC8</accession>
<evidence type="ECO:0000313" key="4">
    <source>
        <dbReference type="EMBL" id="MFB9905745.1"/>
    </source>
</evidence>
<dbReference type="EMBL" id="JBHLZU010000015">
    <property type="protein sequence ID" value="MFB9905745.1"/>
    <property type="molecule type" value="Genomic_DNA"/>
</dbReference>
<dbReference type="Gene3D" id="3.40.710.10">
    <property type="entry name" value="DD-peptidase/beta-lactamase superfamily"/>
    <property type="match status" value="1"/>
</dbReference>
<evidence type="ECO:0000256" key="1">
    <source>
        <dbReference type="SAM" id="Phobius"/>
    </source>
</evidence>
<reference evidence="4 5" key="1">
    <citation type="submission" date="2024-09" db="EMBL/GenBank/DDBJ databases">
        <authorList>
            <person name="Sun Q."/>
            <person name="Mori K."/>
        </authorList>
    </citation>
    <scope>NUCLEOTIDE SEQUENCE [LARGE SCALE GENOMIC DNA]</scope>
    <source>
        <strain evidence="4 5">TBRC 7907</strain>
    </source>
</reference>
<feature type="transmembrane region" description="Helical" evidence="1">
    <location>
        <begin position="368"/>
        <end position="388"/>
    </location>
</feature>
<dbReference type="PANTHER" id="PTHR46825">
    <property type="entry name" value="D-ALANYL-D-ALANINE-CARBOXYPEPTIDASE/ENDOPEPTIDASE AMPH"/>
    <property type="match status" value="1"/>
</dbReference>
<dbReference type="InterPro" id="IPR050491">
    <property type="entry name" value="AmpC-like"/>
</dbReference>
<dbReference type="PANTHER" id="PTHR46825:SF9">
    <property type="entry name" value="BETA-LACTAMASE-RELATED DOMAIN-CONTAINING PROTEIN"/>
    <property type="match status" value="1"/>
</dbReference>
<dbReference type="Proteomes" id="UP001589693">
    <property type="component" value="Unassembled WGS sequence"/>
</dbReference>
<dbReference type="GO" id="GO:0016787">
    <property type="term" value="F:hydrolase activity"/>
    <property type="evidence" value="ECO:0007669"/>
    <property type="project" value="UniProtKB-KW"/>
</dbReference>
<dbReference type="Pfam" id="PF00144">
    <property type="entry name" value="Beta-lactamase"/>
    <property type="match status" value="1"/>
</dbReference>
<dbReference type="InterPro" id="IPR001466">
    <property type="entry name" value="Beta-lactam-related"/>
</dbReference>
<keyword evidence="1" id="KW-0812">Transmembrane</keyword>
<dbReference type="InterPro" id="IPR012338">
    <property type="entry name" value="Beta-lactam/transpept-like"/>
</dbReference>
<feature type="domain" description="Beta-lactamase-related" evidence="3">
    <location>
        <begin position="30"/>
        <end position="336"/>
    </location>
</feature>
<name>A0ABV5ZZC8_9PSEU</name>
<gene>
    <name evidence="4" type="ORF">ACFFQA_17565</name>
</gene>
<evidence type="ECO:0000313" key="5">
    <source>
        <dbReference type="Proteomes" id="UP001589693"/>
    </source>
</evidence>
<keyword evidence="1" id="KW-0472">Membrane</keyword>
<keyword evidence="1" id="KW-1133">Transmembrane helix</keyword>
<dbReference type="EC" id="3.-.-.-" evidence="4"/>
<keyword evidence="2" id="KW-0732">Signal</keyword>
<evidence type="ECO:0000259" key="3">
    <source>
        <dbReference type="Pfam" id="PF00144"/>
    </source>
</evidence>